<dbReference type="Ensembl" id="ENSPRET00000001936.1">
    <property type="protein sequence ID" value="ENSPREP00000001892.1"/>
    <property type="gene ID" value="ENSPREG00000001391.1"/>
</dbReference>
<dbReference type="GO" id="GO:0061617">
    <property type="term" value="C:MICOS complex"/>
    <property type="evidence" value="ECO:0007669"/>
    <property type="project" value="InterPro"/>
</dbReference>
<evidence type="ECO:0000256" key="4">
    <source>
        <dbReference type="ARBA" id="ARBA00023136"/>
    </source>
</evidence>
<sequence>MGGNGSKAKTVSFRLDEHEKVTVVEGVKLTENVLRRMRESPGSERAWPLPPAADSQKTSPSSKSAEASSHTQEEMRKNYERQQALVQEQLAKLNLRERETSAIKDMDKSSSPGYVRKWRTQEEHENSKLLARLLERKEQELATIQSFYKEQLEIMEKKNLQNYKQTAEEYFEAAAKTGERIRPRYIATMCTELQSKVLQCYKENPKQTLHCSRLAQQYMNCVQQGKKG</sequence>
<keyword evidence="2" id="KW-0999">Mitochondrion inner membrane</keyword>
<keyword evidence="6" id="KW-0449">Lipoprotein</keyword>
<dbReference type="GeneTree" id="ENSGT00390000000903"/>
<evidence type="ECO:0000256" key="6">
    <source>
        <dbReference type="ARBA" id="ARBA00023288"/>
    </source>
</evidence>
<keyword evidence="10" id="KW-1185">Reference proteome</keyword>
<evidence type="ECO:0000256" key="8">
    <source>
        <dbReference type="SAM" id="MobiDB-lite"/>
    </source>
</evidence>
<organism evidence="9 10">
    <name type="scientific">Poecilia reticulata</name>
    <name type="common">Guppy</name>
    <name type="synonym">Acanthophacelus reticulatus</name>
    <dbReference type="NCBI Taxonomy" id="8081"/>
    <lineage>
        <taxon>Eukaryota</taxon>
        <taxon>Metazoa</taxon>
        <taxon>Chordata</taxon>
        <taxon>Craniata</taxon>
        <taxon>Vertebrata</taxon>
        <taxon>Euteleostomi</taxon>
        <taxon>Actinopterygii</taxon>
        <taxon>Neopterygii</taxon>
        <taxon>Teleostei</taxon>
        <taxon>Neoteleostei</taxon>
        <taxon>Acanthomorphata</taxon>
        <taxon>Ovalentaria</taxon>
        <taxon>Atherinomorphae</taxon>
        <taxon>Cyprinodontiformes</taxon>
        <taxon>Poeciliidae</taxon>
        <taxon>Poeciliinae</taxon>
        <taxon>Poecilia</taxon>
    </lineage>
</organism>
<reference evidence="9" key="3">
    <citation type="submission" date="2025-09" db="UniProtKB">
        <authorList>
            <consortium name="Ensembl"/>
        </authorList>
    </citation>
    <scope>IDENTIFICATION</scope>
    <source>
        <strain evidence="9">Guanapo</strain>
    </source>
</reference>
<proteinExistence type="predicted"/>
<reference evidence="9" key="2">
    <citation type="submission" date="2025-08" db="UniProtKB">
        <authorList>
            <consortium name="Ensembl"/>
        </authorList>
    </citation>
    <scope>IDENTIFICATION</scope>
    <source>
        <strain evidence="9">Guanapo</strain>
    </source>
</reference>
<dbReference type="Pfam" id="PF05300">
    <property type="entry name" value="MIC19_MIC25"/>
    <property type="match status" value="1"/>
</dbReference>
<evidence type="ECO:0000313" key="9">
    <source>
        <dbReference type="Ensembl" id="ENSPREP00000001892.1"/>
    </source>
</evidence>
<accession>A0A3P9MX14</accession>
<dbReference type="InterPro" id="IPR007964">
    <property type="entry name" value="MIC19/MIC25"/>
</dbReference>
<keyword evidence="1" id="KW-0519">Myristate</keyword>
<dbReference type="AlphaFoldDB" id="A0A3P9MX14"/>
<evidence type="ECO:0000256" key="7">
    <source>
        <dbReference type="ARBA" id="ARBA00034476"/>
    </source>
</evidence>
<dbReference type="Proteomes" id="UP000242638">
    <property type="component" value="Unassembled WGS sequence"/>
</dbReference>
<dbReference type="GO" id="GO:0007007">
    <property type="term" value="P:inner mitochondrial membrane organization"/>
    <property type="evidence" value="ECO:0007669"/>
    <property type="project" value="TreeGrafter"/>
</dbReference>
<keyword evidence="3" id="KW-0496">Mitochondrion</keyword>
<evidence type="ECO:0000256" key="5">
    <source>
        <dbReference type="ARBA" id="ARBA00023157"/>
    </source>
</evidence>
<feature type="compositionally biased region" description="Low complexity" evidence="8">
    <location>
        <begin position="59"/>
        <end position="69"/>
    </location>
</feature>
<evidence type="ECO:0000256" key="1">
    <source>
        <dbReference type="ARBA" id="ARBA00022707"/>
    </source>
</evidence>
<dbReference type="Bgee" id="ENSPREG00000001391">
    <property type="expression patterns" value="Expressed in head and 1 other cell type or tissue"/>
</dbReference>
<evidence type="ECO:0000256" key="3">
    <source>
        <dbReference type="ARBA" id="ARBA00023128"/>
    </source>
</evidence>
<reference evidence="10" key="1">
    <citation type="submission" date="2013-11" db="EMBL/GenBank/DDBJ databases">
        <title>The genomic landscape of the Guanapo guppy.</title>
        <authorList>
            <person name="Kuenstner A."/>
            <person name="Dreyer C."/>
        </authorList>
    </citation>
    <scope>NUCLEOTIDE SEQUENCE</scope>
    <source>
        <strain evidence="10">Guanapo</strain>
    </source>
</reference>
<keyword evidence="5" id="KW-1015">Disulfide bond</keyword>
<name>A0A3P9MX14_POERE</name>
<evidence type="ECO:0000256" key="2">
    <source>
        <dbReference type="ARBA" id="ARBA00022792"/>
    </source>
</evidence>
<feature type="compositionally biased region" description="Basic and acidic residues" evidence="8">
    <location>
        <begin position="33"/>
        <end position="42"/>
    </location>
</feature>
<dbReference type="PANTHER" id="PTHR21588:SF17">
    <property type="entry name" value="MICOS COMPLEX SUBUNIT MIC25 ISOFORM X1-RELATED"/>
    <property type="match status" value="1"/>
</dbReference>
<comment type="subcellular location">
    <subcellularLocation>
        <location evidence="7">Mitochondrion inner membrane</location>
        <topology evidence="7">Lipid-anchor</topology>
    </subcellularLocation>
</comment>
<feature type="region of interest" description="Disordered" evidence="8">
    <location>
        <begin position="27"/>
        <end position="78"/>
    </location>
</feature>
<protein>
    <submittedName>
        <fullName evidence="9">Coiled-coil-helix-coiled-coil-helix domain containing 6b</fullName>
    </submittedName>
</protein>
<keyword evidence="4" id="KW-0472">Membrane</keyword>
<dbReference type="InterPro" id="IPR052632">
    <property type="entry name" value="MICOS_subunit_Mic19"/>
</dbReference>
<evidence type="ECO:0000313" key="10">
    <source>
        <dbReference type="Proteomes" id="UP000242638"/>
    </source>
</evidence>
<dbReference type="PANTHER" id="PTHR21588">
    <property type="entry name" value="COILED-COIL-HELIX-COILED-COIL-HELIX DOMAIN CONTAINING 6"/>
    <property type="match status" value="1"/>
</dbReference>